<dbReference type="GeneID" id="106767836"/>
<dbReference type="OrthoDB" id="1932997at2759"/>
<protein>
    <submittedName>
        <fullName evidence="2">Uncharacterized protein LOC106767836</fullName>
    </submittedName>
</protein>
<name>A0A1S3UQI2_VIGRR</name>
<dbReference type="RefSeq" id="XP_014508275.2">
    <property type="nucleotide sequence ID" value="XM_014652789.2"/>
</dbReference>
<evidence type="ECO:0000313" key="1">
    <source>
        <dbReference type="Proteomes" id="UP000087766"/>
    </source>
</evidence>
<dbReference type="PANTHER" id="PTHR34539">
    <property type="entry name" value="T6J4.11 PROTEIN"/>
    <property type="match status" value="1"/>
</dbReference>
<keyword evidence="1" id="KW-1185">Reference proteome</keyword>
<dbReference type="PANTHER" id="PTHR34539:SF3">
    <property type="entry name" value="NAC DOMAIN-CONTAINING PROTEIN"/>
    <property type="match status" value="1"/>
</dbReference>
<evidence type="ECO:0000313" key="2">
    <source>
        <dbReference type="RefSeq" id="XP_014508275.2"/>
    </source>
</evidence>
<dbReference type="KEGG" id="vra:106767836"/>
<reference evidence="2" key="2">
    <citation type="submission" date="2025-08" db="UniProtKB">
        <authorList>
            <consortium name="RefSeq"/>
        </authorList>
    </citation>
    <scope>IDENTIFICATION</scope>
    <source>
        <tissue evidence="2">Leaf</tissue>
    </source>
</reference>
<dbReference type="AlphaFoldDB" id="A0A1S3UQI2"/>
<gene>
    <name evidence="2" type="primary">LOC106767836</name>
</gene>
<organism evidence="1 2">
    <name type="scientific">Vigna radiata var. radiata</name>
    <name type="common">Mung bean</name>
    <name type="synonym">Phaseolus aureus</name>
    <dbReference type="NCBI Taxonomy" id="3916"/>
    <lineage>
        <taxon>Eukaryota</taxon>
        <taxon>Viridiplantae</taxon>
        <taxon>Streptophyta</taxon>
        <taxon>Embryophyta</taxon>
        <taxon>Tracheophyta</taxon>
        <taxon>Spermatophyta</taxon>
        <taxon>Magnoliopsida</taxon>
        <taxon>eudicotyledons</taxon>
        <taxon>Gunneridae</taxon>
        <taxon>Pentapetalae</taxon>
        <taxon>rosids</taxon>
        <taxon>fabids</taxon>
        <taxon>Fabales</taxon>
        <taxon>Fabaceae</taxon>
        <taxon>Papilionoideae</taxon>
        <taxon>50 kb inversion clade</taxon>
        <taxon>NPAAA clade</taxon>
        <taxon>indigoferoid/millettioid clade</taxon>
        <taxon>Phaseoleae</taxon>
        <taxon>Vigna</taxon>
    </lineage>
</organism>
<sequence length="217" mass="24415">MLSFFHYLTTTFSLPSTLYKPFLTLLSHHSTSFFPSFSYSSSSMEESVAPKRPREEPQENEFAVDHDDLLESSKRHKPYNHILSLLESDEDDSTQDLSPLITALQQEITNFSSDSDTLFSQQTTTANNMEDSSSSTTQCSSGIVEEHDKEMVMRHLLQASDDELGIPNKGSDGFLDLGEEDPGFNAGDMLSSICDGLFQFEDETANYYELLQSQLFL</sequence>
<accession>A0A1S3UQI2</accession>
<dbReference type="Proteomes" id="UP000087766">
    <property type="component" value="Chromosome 7"/>
</dbReference>
<reference evidence="1" key="1">
    <citation type="journal article" date="2014" name="Nat. Commun.">
        <title>Genome sequence of mungbean and insights into evolution within Vigna species.</title>
        <authorList>
            <person name="Kang Y.J."/>
            <person name="Kim S.K."/>
            <person name="Kim M.Y."/>
            <person name="Lestari P."/>
            <person name="Kim K.H."/>
            <person name="Ha B.K."/>
            <person name="Jun T.H."/>
            <person name="Hwang W.J."/>
            <person name="Lee T."/>
            <person name="Lee J."/>
            <person name="Shim S."/>
            <person name="Yoon M.Y."/>
            <person name="Jang Y.E."/>
            <person name="Han K.S."/>
            <person name="Taeprayoon P."/>
            <person name="Yoon N."/>
            <person name="Somta P."/>
            <person name="Tanya P."/>
            <person name="Kim K.S."/>
            <person name="Gwag J.G."/>
            <person name="Moon J.K."/>
            <person name="Lee Y.H."/>
            <person name="Park B.S."/>
            <person name="Bombarely A."/>
            <person name="Doyle J.J."/>
            <person name="Jackson S.A."/>
            <person name="Schafleitner R."/>
            <person name="Srinives P."/>
            <person name="Varshney R.K."/>
            <person name="Lee S.H."/>
        </authorList>
    </citation>
    <scope>NUCLEOTIDE SEQUENCE [LARGE SCALE GENOMIC DNA]</scope>
    <source>
        <strain evidence="1">cv. VC1973A</strain>
    </source>
</reference>
<proteinExistence type="predicted"/>